<dbReference type="InterPro" id="IPR043148">
    <property type="entry name" value="TagF_C"/>
</dbReference>
<dbReference type="Proteomes" id="UP000255036">
    <property type="component" value="Unassembled WGS sequence"/>
</dbReference>
<dbReference type="PANTHER" id="PTHR37316">
    <property type="entry name" value="TEICHOIC ACID GLYCEROL-PHOSPHATE PRIMASE"/>
    <property type="match status" value="1"/>
</dbReference>
<comment type="similarity">
    <text evidence="2">Belongs to the CDP-glycerol glycerophosphotransferase family.</text>
</comment>
<dbReference type="Gene3D" id="3.40.50.11820">
    <property type="match status" value="1"/>
</dbReference>
<dbReference type="PANTHER" id="PTHR37316:SF3">
    <property type="entry name" value="TEICHOIC ACID GLYCEROL-PHOSPHATE TRANSFERASE"/>
    <property type="match status" value="1"/>
</dbReference>
<dbReference type="InterPro" id="IPR043149">
    <property type="entry name" value="TagF_N"/>
</dbReference>
<dbReference type="GO" id="GO:0047355">
    <property type="term" value="F:CDP-glycerol glycerophosphotransferase activity"/>
    <property type="evidence" value="ECO:0007669"/>
    <property type="project" value="InterPro"/>
</dbReference>
<proteinExistence type="inferred from homology"/>
<organism evidence="7 8">
    <name type="scientific">Anaerosacchariphilus polymeriproducens</name>
    <dbReference type="NCBI Taxonomy" id="1812858"/>
    <lineage>
        <taxon>Bacteria</taxon>
        <taxon>Bacillati</taxon>
        <taxon>Bacillota</taxon>
        <taxon>Clostridia</taxon>
        <taxon>Lachnospirales</taxon>
        <taxon>Lachnospiraceae</taxon>
        <taxon>Anaerosacchariphilus</taxon>
    </lineage>
</organism>
<gene>
    <name evidence="7" type="ORF">DWV06_16345</name>
</gene>
<evidence type="ECO:0000313" key="8">
    <source>
        <dbReference type="Proteomes" id="UP000255036"/>
    </source>
</evidence>
<dbReference type="EMBL" id="QRCT01000050">
    <property type="protein sequence ID" value="RDU22098.1"/>
    <property type="molecule type" value="Genomic_DNA"/>
</dbReference>
<keyword evidence="3" id="KW-1003">Cell membrane</keyword>
<dbReference type="AlphaFoldDB" id="A0A371ARB8"/>
<evidence type="ECO:0000256" key="2">
    <source>
        <dbReference type="ARBA" id="ARBA00010488"/>
    </source>
</evidence>
<reference evidence="7 8" key="1">
    <citation type="submission" date="2018-07" db="EMBL/GenBank/DDBJ databases">
        <title>Anaerosacharophilus polymeroproducens gen. nov. sp. nov., an anaerobic bacterium isolated from salt field.</title>
        <authorList>
            <person name="Kim W."/>
            <person name="Yang S.-H."/>
            <person name="Oh J."/>
            <person name="Lee J.-H."/>
            <person name="Kwon K.K."/>
        </authorList>
    </citation>
    <scope>NUCLEOTIDE SEQUENCE [LARGE SCALE GENOMIC DNA]</scope>
    <source>
        <strain evidence="7 8">MCWD5</strain>
    </source>
</reference>
<evidence type="ECO:0000256" key="4">
    <source>
        <dbReference type="ARBA" id="ARBA00022679"/>
    </source>
</evidence>
<keyword evidence="5" id="KW-0777">Teichoic acid biosynthesis</keyword>
<comment type="subcellular location">
    <subcellularLocation>
        <location evidence="1">Cell membrane</location>
        <topology evidence="1">Peripheral membrane protein</topology>
    </subcellularLocation>
</comment>
<dbReference type="Gene3D" id="3.40.50.12580">
    <property type="match status" value="1"/>
</dbReference>
<keyword evidence="6" id="KW-0472">Membrane</keyword>
<name>A0A371ARB8_9FIRM</name>
<dbReference type="Pfam" id="PF04464">
    <property type="entry name" value="Glyphos_transf"/>
    <property type="match status" value="1"/>
</dbReference>
<dbReference type="SUPFAM" id="SSF53756">
    <property type="entry name" value="UDP-Glycosyltransferase/glycogen phosphorylase"/>
    <property type="match status" value="1"/>
</dbReference>
<dbReference type="InterPro" id="IPR051612">
    <property type="entry name" value="Teichoic_Acid_Biosynth"/>
</dbReference>
<sequence>MDVSHITEVLKKIKRYCEKLFQKKYHAKYIYAWYYKHGKVRENQVLFESFHGRTISDSPFYMLKELMERGSFDIYYSTSDYKVHKDFIKKNNLDIKLVKINSRRYQKAMATCKYLINNSSFPSYFIKKDQQIYLQTWHGTPLKTLGKNMKRGIESMYNVQHNFLQADYLMFPNEFTKDAMMTDYNLTDLYTGKVILCGYPRNSIFLDKERGRQVRKKLGLEEKTVYAYMPTWRGKNNKDIATTSYEEDVKKILDVLDKQLKDNQILYVNLHPIVRQNVSISTYQHIFPFPSNVDNYEFLNAVDSLITDYSSVFFDFSITRKPIILFMYDYEQYMADRGTYFEAKSLPFTKVYELEELAQLLVSEQVIHSESASDDYYEKFVQYDTLDASEILLDIVFGEDRSDISIEDYSYNREKNRKILYPNGIQSKEQLDDLAKKAAEEESVVVLERKWFHDELNQWMYEEYNDKFTYIVIYRNIVNTYLELVARKMKNRKVINDLRIRGIKRCLPNLKVDPNYPKQM</sequence>
<evidence type="ECO:0000313" key="7">
    <source>
        <dbReference type="EMBL" id="RDU22098.1"/>
    </source>
</evidence>
<evidence type="ECO:0000256" key="6">
    <source>
        <dbReference type="ARBA" id="ARBA00023136"/>
    </source>
</evidence>
<dbReference type="GO" id="GO:0019350">
    <property type="term" value="P:teichoic acid biosynthetic process"/>
    <property type="evidence" value="ECO:0007669"/>
    <property type="project" value="UniProtKB-KW"/>
</dbReference>
<evidence type="ECO:0000256" key="3">
    <source>
        <dbReference type="ARBA" id="ARBA00022475"/>
    </source>
</evidence>
<keyword evidence="8" id="KW-1185">Reference proteome</keyword>
<dbReference type="InterPro" id="IPR007554">
    <property type="entry name" value="Glycerophosphate_synth"/>
</dbReference>
<keyword evidence="4" id="KW-0808">Transferase</keyword>
<dbReference type="GO" id="GO:0005886">
    <property type="term" value="C:plasma membrane"/>
    <property type="evidence" value="ECO:0007669"/>
    <property type="project" value="UniProtKB-SubCell"/>
</dbReference>
<evidence type="ECO:0000256" key="1">
    <source>
        <dbReference type="ARBA" id="ARBA00004202"/>
    </source>
</evidence>
<comment type="caution">
    <text evidence="7">The sequence shown here is derived from an EMBL/GenBank/DDBJ whole genome shotgun (WGS) entry which is preliminary data.</text>
</comment>
<accession>A0A371ARB8</accession>
<protein>
    <submittedName>
        <fullName evidence="7">Uncharacterized protein</fullName>
    </submittedName>
</protein>
<evidence type="ECO:0000256" key="5">
    <source>
        <dbReference type="ARBA" id="ARBA00022944"/>
    </source>
</evidence>